<name>A0A4C2A052_EUMVA</name>
<accession>A0A4C2A052</accession>
<dbReference type="EMBL" id="BGZK01002254">
    <property type="protein sequence ID" value="GBP92257.1"/>
    <property type="molecule type" value="Genomic_DNA"/>
</dbReference>
<evidence type="ECO:0000313" key="2">
    <source>
        <dbReference type="EMBL" id="GBP92257.1"/>
    </source>
</evidence>
<dbReference type="SUPFAM" id="SSF53098">
    <property type="entry name" value="Ribonuclease H-like"/>
    <property type="match status" value="1"/>
</dbReference>
<sequence length="159" mass="18118">MELVVLIGPKTYHPLVYEAKRDISEIVVEDRTVRLFWVRAHVGIAGKERADELVKRAASLERLQQTMIGFRCRVLKGHGGFAHYLYRFKLKDSPYCACDPAKEEDGLHTFEECHIFMRECEDLEIAIDRGGGTSPEILESSTKGRHSLYLCPPSPLRLS</sequence>
<proteinExistence type="predicted"/>
<protein>
    <recommendedName>
        <fullName evidence="1">RNase H type-1 domain-containing protein</fullName>
    </recommendedName>
</protein>
<comment type="caution">
    <text evidence="2">The sequence shown here is derived from an EMBL/GenBank/DDBJ whole genome shotgun (WGS) entry which is preliminary data.</text>
</comment>
<dbReference type="AlphaFoldDB" id="A0A4C2A052"/>
<evidence type="ECO:0000259" key="1">
    <source>
        <dbReference type="PROSITE" id="PS50879"/>
    </source>
</evidence>
<evidence type="ECO:0000313" key="3">
    <source>
        <dbReference type="Proteomes" id="UP000299102"/>
    </source>
</evidence>
<keyword evidence="3" id="KW-1185">Reference proteome</keyword>
<dbReference type="PROSITE" id="PS50879">
    <property type="entry name" value="RNASE_H_1"/>
    <property type="match status" value="1"/>
</dbReference>
<feature type="domain" description="RNase H type-1" evidence="1">
    <location>
        <begin position="1"/>
        <end position="59"/>
    </location>
</feature>
<dbReference type="Proteomes" id="UP000299102">
    <property type="component" value="Unassembled WGS sequence"/>
</dbReference>
<organism evidence="2 3">
    <name type="scientific">Eumeta variegata</name>
    <name type="common">Bagworm moth</name>
    <name type="synonym">Eumeta japonica</name>
    <dbReference type="NCBI Taxonomy" id="151549"/>
    <lineage>
        <taxon>Eukaryota</taxon>
        <taxon>Metazoa</taxon>
        <taxon>Ecdysozoa</taxon>
        <taxon>Arthropoda</taxon>
        <taxon>Hexapoda</taxon>
        <taxon>Insecta</taxon>
        <taxon>Pterygota</taxon>
        <taxon>Neoptera</taxon>
        <taxon>Endopterygota</taxon>
        <taxon>Lepidoptera</taxon>
        <taxon>Glossata</taxon>
        <taxon>Ditrysia</taxon>
        <taxon>Tineoidea</taxon>
        <taxon>Psychidae</taxon>
        <taxon>Oiketicinae</taxon>
        <taxon>Eumeta</taxon>
    </lineage>
</organism>
<dbReference type="InterPro" id="IPR036397">
    <property type="entry name" value="RNaseH_sf"/>
</dbReference>
<dbReference type="Gene3D" id="3.30.420.10">
    <property type="entry name" value="Ribonuclease H-like superfamily/Ribonuclease H"/>
    <property type="match status" value="1"/>
</dbReference>
<dbReference type="GO" id="GO:0004523">
    <property type="term" value="F:RNA-DNA hybrid ribonuclease activity"/>
    <property type="evidence" value="ECO:0007669"/>
    <property type="project" value="InterPro"/>
</dbReference>
<dbReference type="OrthoDB" id="411823at2759"/>
<gene>
    <name evidence="2" type="ORF">EVAR_68218_1</name>
</gene>
<dbReference type="GO" id="GO:0003676">
    <property type="term" value="F:nucleic acid binding"/>
    <property type="evidence" value="ECO:0007669"/>
    <property type="project" value="InterPro"/>
</dbReference>
<dbReference type="InterPro" id="IPR002156">
    <property type="entry name" value="RNaseH_domain"/>
</dbReference>
<dbReference type="InterPro" id="IPR012337">
    <property type="entry name" value="RNaseH-like_sf"/>
</dbReference>
<reference evidence="2 3" key="1">
    <citation type="journal article" date="2019" name="Commun. Biol.">
        <title>The bagworm genome reveals a unique fibroin gene that provides high tensile strength.</title>
        <authorList>
            <person name="Kono N."/>
            <person name="Nakamura H."/>
            <person name="Ohtoshi R."/>
            <person name="Tomita M."/>
            <person name="Numata K."/>
            <person name="Arakawa K."/>
        </authorList>
    </citation>
    <scope>NUCLEOTIDE SEQUENCE [LARGE SCALE GENOMIC DNA]</scope>
</reference>